<dbReference type="RefSeq" id="XP_043007138.1">
    <property type="nucleotide sequence ID" value="XM_043154681.1"/>
</dbReference>
<dbReference type="KEGG" id="more:E1B28_009767"/>
<feature type="transmembrane region" description="Helical" evidence="1">
    <location>
        <begin position="20"/>
        <end position="36"/>
    </location>
</feature>
<evidence type="ECO:0000313" key="4">
    <source>
        <dbReference type="Proteomes" id="UP001049176"/>
    </source>
</evidence>
<organism evidence="3 4">
    <name type="scientific">Marasmius oreades</name>
    <name type="common">fairy-ring Marasmius</name>
    <dbReference type="NCBI Taxonomy" id="181124"/>
    <lineage>
        <taxon>Eukaryota</taxon>
        <taxon>Fungi</taxon>
        <taxon>Dikarya</taxon>
        <taxon>Basidiomycota</taxon>
        <taxon>Agaricomycotina</taxon>
        <taxon>Agaricomycetes</taxon>
        <taxon>Agaricomycetidae</taxon>
        <taxon>Agaricales</taxon>
        <taxon>Marasmiineae</taxon>
        <taxon>Marasmiaceae</taxon>
        <taxon>Marasmius</taxon>
    </lineage>
</organism>
<feature type="transmembrane region" description="Helical" evidence="1">
    <location>
        <begin position="230"/>
        <end position="250"/>
    </location>
</feature>
<feature type="transmembrane region" description="Helical" evidence="1">
    <location>
        <begin position="89"/>
        <end position="108"/>
    </location>
</feature>
<evidence type="ECO:0000259" key="2">
    <source>
        <dbReference type="Pfam" id="PF20152"/>
    </source>
</evidence>
<dbReference type="Proteomes" id="UP001049176">
    <property type="component" value="Chromosome 6"/>
</dbReference>
<comment type="caution">
    <text evidence="3">The sequence shown here is derived from an EMBL/GenBank/DDBJ whole genome shotgun (WGS) entry which is preliminary data.</text>
</comment>
<protein>
    <recommendedName>
        <fullName evidence="2">DUF6534 domain-containing protein</fullName>
    </recommendedName>
</protein>
<keyword evidence="1" id="KW-0472">Membrane</keyword>
<dbReference type="OrthoDB" id="3025714at2759"/>
<feature type="transmembrane region" description="Helical" evidence="1">
    <location>
        <begin position="48"/>
        <end position="69"/>
    </location>
</feature>
<accession>A0A9P7RWD3</accession>
<name>A0A9P7RWD3_9AGAR</name>
<dbReference type="GeneID" id="66078843"/>
<dbReference type="AlphaFoldDB" id="A0A9P7RWD3"/>
<dbReference type="EMBL" id="CM032186">
    <property type="protein sequence ID" value="KAG7090668.1"/>
    <property type="molecule type" value="Genomic_DNA"/>
</dbReference>
<proteinExistence type="predicted"/>
<dbReference type="PANTHER" id="PTHR40465:SF1">
    <property type="entry name" value="DUF6534 DOMAIN-CONTAINING PROTEIN"/>
    <property type="match status" value="1"/>
</dbReference>
<keyword evidence="1" id="KW-1133">Transmembrane helix</keyword>
<dbReference type="PANTHER" id="PTHR40465">
    <property type="entry name" value="CHROMOSOME 1, WHOLE GENOME SHOTGUN SEQUENCE"/>
    <property type="match status" value="1"/>
</dbReference>
<keyword evidence="1" id="KW-0812">Transmembrane</keyword>
<reference evidence="3" key="1">
    <citation type="journal article" date="2021" name="Genome Biol. Evol.">
        <title>The assembled and annotated genome of the fairy-ring fungus Marasmius oreades.</title>
        <authorList>
            <person name="Hiltunen M."/>
            <person name="Ament-Velasquez S.L."/>
            <person name="Johannesson H."/>
        </authorList>
    </citation>
    <scope>NUCLEOTIDE SEQUENCE</scope>
    <source>
        <strain evidence="3">03SP1</strain>
    </source>
</reference>
<evidence type="ECO:0000313" key="3">
    <source>
        <dbReference type="EMBL" id="KAG7090668.1"/>
    </source>
</evidence>
<keyword evidence="4" id="KW-1185">Reference proteome</keyword>
<gene>
    <name evidence="3" type="ORF">E1B28_009767</name>
</gene>
<feature type="domain" description="DUF6534" evidence="2">
    <location>
        <begin position="168"/>
        <end position="254"/>
    </location>
</feature>
<feature type="transmembrane region" description="Helical" evidence="1">
    <location>
        <begin position="162"/>
        <end position="183"/>
    </location>
</feature>
<dbReference type="InterPro" id="IPR045339">
    <property type="entry name" value="DUF6534"/>
</dbReference>
<sequence length="312" mass="34079">MSSPTKESVSSVGPVVVGDQLLFVLFGALSVQTYFYHIGSRDKALIRALVYVIYAIMLTQIILSGHDFFVRFANPNRTSKLNFENLGWLYVPVLGGTVEAAVQMLYAWRISVLSQSRIGPFLLVALSIASACSAYISAGFGSKVSNISTLNSDSLGLRIASTVWYASSAVCDVVIAVYMVRLLTRSRSYVSSTRAAIGRIIRLTVETNALTASFAVATLVLLLATPGKTYFLTLSLLLPSIYANAFLVMLNLRYRLTQPGVPDPQPSFCRMSLSTAPSSMRVHQPALVSFQEEHELGSNLRAKDRSDDLENQ</sequence>
<dbReference type="Pfam" id="PF20152">
    <property type="entry name" value="DUF6534"/>
    <property type="match status" value="1"/>
</dbReference>
<evidence type="ECO:0000256" key="1">
    <source>
        <dbReference type="SAM" id="Phobius"/>
    </source>
</evidence>
<feature type="transmembrane region" description="Helical" evidence="1">
    <location>
        <begin position="203"/>
        <end position="224"/>
    </location>
</feature>
<feature type="transmembrane region" description="Helical" evidence="1">
    <location>
        <begin position="120"/>
        <end position="142"/>
    </location>
</feature>